<keyword evidence="3" id="KW-1185">Reference proteome</keyword>
<reference evidence="2 3" key="2">
    <citation type="submission" date="2018-11" db="EMBL/GenBank/DDBJ databases">
        <authorList>
            <consortium name="Pathogen Informatics"/>
        </authorList>
    </citation>
    <scope>NUCLEOTIDE SEQUENCE [LARGE SCALE GENOMIC DNA]</scope>
</reference>
<dbReference type="Proteomes" id="UP000274429">
    <property type="component" value="Unassembled WGS sequence"/>
</dbReference>
<protein>
    <submittedName>
        <fullName evidence="4">Transposase</fullName>
    </submittedName>
</protein>
<evidence type="ECO:0000313" key="2">
    <source>
        <dbReference type="EMBL" id="VDM35991.1"/>
    </source>
</evidence>
<evidence type="ECO:0000256" key="1">
    <source>
        <dbReference type="SAM" id="Coils"/>
    </source>
</evidence>
<accession>A0A0R3XBV0</accession>
<dbReference type="EMBL" id="UYWX01022736">
    <property type="protein sequence ID" value="VDM35991.1"/>
    <property type="molecule type" value="Genomic_DNA"/>
</dbReference>
<name>A0A0R3XBV0_HYDTA</name>
<reference evidence="4" key="1">
    <citation type="submission" date="2017-02" db="UniProtKB">
        <authorList>
            <consortium name="WormBaseParasite"/>
        </authorList>
    </citation>
    <scope>IDENTIFICATION</scope>
</reference>
<feature type="coiled-coil region" evidence="1">
    <location>
        <begin position="49"/>
        <end position="76"/>
    </location>
</feature>
<dbReference type="InterPro" id="IPR008860">
    <property type="entry name" value="Taeniidae_ag"/>
</dbReference>
<organism evidence="4">
    <name type="scientific">Hydatigena taeniaeformis</name>
    <name type="common">Feline tapeworm</name>
    <name type="synonym">Taenia taeniaeformis</name>
    <dbReference type="NCBI Taxonomy" id="6205"/>
    <lineage>
        <taxon>Eukaryota</taxon>
        <taxon>Metazoa</taxon>
        <taxon>Spiralia</taxon>
        <taxon>Lophotrochozoa</taxon>
        <taxon>Platyhelminthes</taxon>
        <taxon>Cestoda</taxon>
        <taxon>Eucestoda</taxon>
        <taxon>Cyclophyllidea</taxon>
        <taxon>Taeniidae</taxon>
        <taxon>Hydatigera</taxon>
    </lineage>
</organism>
<evidence type="ECO:0000313" key="3">
    <source>
        <dbReference type="Proteomes" id="UP000274429"/>
    </source>
</evidence>
<gene>
    <name evidence="2" type="ORF">TTAC_LOCUS11011</name>
</gene>
<dbReference type="OrthoDB" id="6269733at2759"/>
<dbReference type="Pfam" id="PF05596">
    <property type="entry name" value="Taeniidae_ag"/>
    <property type="match status" value="1"/>
</dbReference>
<dbReference type="WBParaSite" id="TTAC_0001102701-mRNA-1">
    <property type="protein sequence ID" value="TTAC_0001102701-mRNA-1"/>
    <property type="gene ID" value="TTAC_0001102701"/>
</dbReference>
<evidence type="ECO:0000313" key="4">
    <source>
        <dbReference type="WBParaSite" id="TTAC_0001102701-mRNA-1"/>
    </source>
</evidence>
<keyword evidence="1" id="KW-0175">Coiled coil</keyword>
<proteinExistence type="predicted"/>
<dbReference type="AlphaFoldDB" id="A0A0R3XBV0"/>
<sequence>MPSIPPPPPPPSSQKNPVRVLRDKYKAKVAKWEKFFDEDPLGQKIAEHYANLRALVQEARQRIRKALANYVKQLENEN</sequence>